<keyword evidence="2" id="KW-0723">Serine/threonine-protein kinase</keyword>
<feature type="compositionally biased region" description="Polar residues" evidence="11">
    <location>
        <begin position="355"/>
        <end position="366"/>
    </location>
</feature>
<dbReference type="Gene3D" id="3.30.200.20">
    <property type="entry name" value="Phosphorylase Kinase, domain 1"/>
    <property type="match status" value="1"/>
</dbReference>
<dbReference type="PANTHER" id="PTHR11042">
    <property type="entry name" value="EUKARYOTIC TRANSLATION INITIATION FACTOR 2-ALPHA KINASE EIF2-ALPHA KINASE -RELATED"/>
    <property type="match status" value="1"/>
</dbReference>
<dbReference type="GO" id="GO:0005737">
    <property type="term" value="C:cytoplasm"/>
    <property type="evidence" value="ECO:0007669"/>
    <property type="project" value="TreeGrafter"/>
</dbReference>
<evidence type="ECO:0000256" key="9">
    <source>
        <dbReference type="ARBA" id="ARBA00048679"/>
    </source>
</evidence>
<dbReference type="InterPro" id="IPR050339">
    <property type="entry name" value="CC_SR_Kinase"/>
</dbReference>
<dbReference type="Pfam" id="PF00069">
    <property type="entry name" value="Pkinase"/>
    <property type="match status" value="2"/>
</dbReference>
<evidence type="ECO:0000256" key="6">
    <source>
        <dbReference type="ARBA" id="ARBA00022840"/>
    </source>
</evidence>
<evidence type="ECO:0000256" key="3">
    <source>
        <dbReference type="ARBA" id="ARBA00022679"/>
    </source>
</evidence>
<feature type="compositionally biased region" description="Low complexity" evidence="11">
    <location>
        <begin position="553"/>
        <end position="567"/>
    </location>
</feature>
<evidence type="ECO:0000256" key="10">
    <source>
        <dbReference type="PROSITE-ProRule" id="PRU10141"/>
    </source>
</evidence>
<evidence type="ECO:0000313" key="13">
    <source>
        <dbReference type="EMBL" id="KAF9787814.1"/>
    </source>
</evidence>
<dbReference type="PROSITE" id="PS50011">
    <property type="entry name" value="PROTEIN_KINASE_DOM"/>
    <property type="match status" value="1"/>
</dbReference>
<organism evidence="13 14">
    <name type="scientific">Thelephora terrestris</name>
    <dbReference type="NCBI Taxonomy" id="56493"/>
    <lineage>
        <taxon>Eukaryota</taxon>
        <taxon>Fungi</taxon>
        <taxon>Dikarya</taxon>
        <taxon>Basidiomycota</taxon>
        <taxon>Agaricomycotina</taxon>
        <taxon>Agaricomycetes</taxon>
        <taxon>Thelephorales</taxon>
        <taxon>Thelephoraceae</taxon>
        <taxon>Thelephora</taxon>
    </lineage>
</organism>
<feature type="region of interest" description="Disordered" evidence="11">
    <location>
        <begin position="513"/>
        <end position="568"/>
    </location>
</feature>
<evidence type="ECO:0000256" key="11">
    <source>
        <dbReference type="SAM" id="MobiDB-lite"/>
    </source>
</evidence>
<comment type="similarity">
    <text evidence="7">Belongs to the protein kinase superfamily. Ser/Thr protein kinase family. GCN2 subfamily.</text>
</comment>
<evidence type="ECO:0000259" key="12">
    <source>
        <dbReference type="PROSITE" id="PS50011"/>
    </source>
</evidence>
<keyword evidence="6 10" id="KW-0067">ATP-binding</keyword>
<gene>
    <name evidence="13" type="ORF">BJ322DRAFT_581675</name>
</gene>
<dbReference type="InterPro" id="IPR008271">
    <property type="entry name" value="Ser/Thr_kinase_AS"/>
</dbReference>
<dbReference type="OrthoDB" id="1405469at2759"/>
<sequence>MSHQEEGSRALITVVNPSVDHGWRTILQAQNQVVLYNPTSHALSIRPSVVHKDHLPDTSLCPYCNRPLPTDNLDREDAQDRASNYFQLLEVSNEASSRPSTPPGIEPRSPAGQSSTFAAETMAQGYFNTFFEEECKLGMGANGSVFLCQHVLDGNRLGRFAVKKIAVGESHAYLVDILREVRLLEALRHPNIITYHHSWLETTQFSSFGPRVPALFMLMQWAEGGSLDEFIDARLGRNHSFDMHQSGPSDPDVHQPEDIRSRSARIRAFRAQQQAHKQNISRPSRPSASLKAVHLLSAEEIKSLFHDVTSGLAFLHEKSILHLDLKPGNVLLTWDEGKLIPRAMLSDFGTSQDMLNSRTRSGNTGTLEYASPESLPSPQTGKLAQMDSKSDIWSLGMILHKLLFFHLPYIYASGGNGNSAVGESDKMRRLEREILEYSGFRSTQDLEVKFKTRRLSKNFLGLLESLLHIIPSVRPSSERVLMGIDEGKLDPLPEAASLAQTATSLIPVSLKGKVQSPMTPENVEPDTILPAPISRRSPSPIPSRPAEEGKAASTSQRSSPTLPPLLTKPERKLSEGEARHNYHNAAWVFSAPLPGGRALRVVFPKSIVVRTVKSVILAAKVLSLPSACHSDGTSYTLKTSFLMLLAISDTWFENWNITVGLGALHFVLLRLGYHPCSHL</sequence>
<evidence type="ECO:0000256" key="4">
    <source>
        <dbReference type="ARBA" id="ARBA00022741"/>
    </source>
</evidence>
<dbReference type="InterPro" id="IPR000719">
    <property type="entry name" value="Prot_kinase_dom"/>
</dbReference>
<dbReference type="PROSITE" id="PS00108">
    <property type="entry name" value="PROTEIN_KINASE_ST"/>
    <property type="match status" value="1"/>
</dbReference>
<evidence type="ECO:0000256" key="5">
    <source>
        <dbReference type="ARBA" id="ARBA00022777"/>
    </source>
</evidence>
<name>A0A9P6HIG8_9AGAM</name>
<feature type="binding site" evidence="10">
    <location>
        <position position="164"/>
    </location>
    <ligand>
        <name>ATP</name>
        <dbReference type="ChEBI" id="CHEBI:30616"/>
    </ligand>
</feature>
<evidence type="ECO:0000256" key="2">
    <source>
        <dbReference type="ARBA" id="ARBA00022527"/>
    </source>
</evidence>
<dbReference type="CDD" id="cd00180">
    <property type="entry name" value="PKc"/>
    <property type="match status" value="1"/>
</dbReference>
<feature type="region of interest" description="Disordered" evidence="11">
    <location>
        <begin position="355"/>
        <end position="380"/>
    </location>
</feature>
<comment type="caution">
    <text evidence="13">The sequence shown here is derived from an EMBL/GenBank/DDBJ whole genome shotgun (WGS) entry which is preliminary data.</text>
</comment>
<comment type="catalytic activity">
    <reaction evidence="8">
        <text>L-threonyl-[protein] + ATP = O-phospho-L-threonyl-[protein] + ADP + H(+)</text>
        <dbReference type="Rhea" id="RHEA:46608"/>
        <dbReference type="Rhea" id="RHEA-COMP:11060"/>
        <dbReference type="Rhea" id="RHEA-COMP:11605"/>
        <dbReference type="ChEBI" id="CHEBI:15378"/>
        <dbReference type="ChEBI" id="CHEBI:30013"/>
        <dbReference type="ChEBI" id="CHEBI:30616"/>
        <dbReference type="ChEBI" id="CHEBI:61977"/>
        <dbReference type="ChEBI" id="CHEBI:456216"/>
        <dbReference type="EC" id="2.7.11.1"/>
    </reaction>
</comment>
<dbReference type="InterPro" id="IPR017441">
    <property type="entry name" value="Protein_kinase_ATP_BS"/>
</dbReference>
<evidence type="ECO:0000313" key="14">
    <source>
        <dbReference type="Proteomes" id="UP000736335"/>
    </source>
</evidence>
<comment type="catalytic activity">
    <reaction evidence="9">
        <text>L-seryl-[protein] + ATP = O-phospho-L-seryl-[protein] + ADP + H(+)</text>
        <dbReference type="Rhea" id="RHEA:17989"/>
        <dbReference type="Rhea" id="RHEA-COMP:9863"/>
        <dbReference type="Rhea" id="RHEA-COMP:11604"/>
        <dbReference type="ChEBI" id="CHEBI:15378"/>
        <dbReference type="ChEBI" id="CHEBI:29999"/>
        <dbReference type="ChEBI" id="CHEBI:30616"/>
        <dbReference type="ChEBI" id="CHEBI:83421"/>
        <dbReference type="ChEBI" id="CHEBI:456216"/>
        <dbReference type="EC" id="2.7.11.1"/>
    </reaction>
</comment>
<accession>A0A9P6HIG8</accession>
<evidence type="ECO:0000256" key="7">
    <source>
        <dbReference type="ARBA" id="ARBA00037982"/>
    </source>
</evidence>
<dbReference type="PROSITE" id="PS00107">
    <property type="entry name" value="PROTEIN_KINASE_ATP"/>
    <property type="match status" value="1"/>
</dbReference>
<dbReference type="InterPro" id="IPR011009">
    <property type="entry name" value="Kinase-like_dom_sf"/>
</dbReference>
<dbReference type="GO" id="GO:0005524">
    <property type="term" value="F:ATP binding"/>
    <property type="evidence" value="ECO:0007669"/>
    <property type="project" value="UniProtKB-UniRule"/>
</dbReference>
<proteinExistence type="inferred from homology"/>
<dbReference type="SMART" id="SM00220">
    <property type="entry name" value="S_TKc"/>
    <property type="match status" value="1"/>
</dbReference>
<feature type="region of interest" description="Disordered" evidence="11">
    <location>
        <begin position="92"/>
        <end position="114"/>
    </location>
</feature>
<dbReference type="FunFam" id="3.30.200.20:FF:000306">
    <property type="entry name" value="IKS protein kinase"/>
    <property type="match status" value="1"/>
</dbReference>
<keyword evidence="14" id="KW-1185">Reference proteome</keyword>
<reference evidence="13" key="1">
    <citation type="journal article" date="2020" name="Nat. Commun.">
        <title>Large-scale genome sequencing of mycorrhizal fungi provides insights into the early evolution of symbiotic traits.</title>
        <authorList>
            <person name="Miyauchi S."/>
            <person name="Kiss E."/>
            <person name="Kuo A."/>
            <person name="Drula E."/>
            <person name="Kohler A."/>
            <person name="Sanchez-Garcia M."/>
            <person name="Morin E."/>
            <person name="Andreopoulos B."/>
            <person name="Barry K.W."/>
            <person name="Bonito G."/>
            <person name="Buee M."/>
            <person name="Carver A."/>
            <person name="Chen C."/>
            <person name="Cichocki N."/>
            <person name="Clum A."/>
            <person name="Culley D."/>
            <person name="Crous P.W."/>
            <person name="Fauchery L."/>
            <person name="Girlanda M."/>
            <person name="Hayes R.D."/>
            <person name="Keri Z."/>
            <person name="LaButti K."/>
            <person name="Lipzen A."/>
            <person name="Lombard V."/>
            <person name="Magnuson J."/>
            <person name="Maillard F."/>
            <person name="Murat C."/>
            <person name="Nolan M."/>
            <person name="Ohm R.A."/>
            <person name="Pangilinan J."/>
            <person name="Pereira M.F."/>
            <person name="Perotto S."/>
            <person name="Peter M."/>
            <person name="Pfister S."/>
            <person name="Riley R."/>
            <person name="Sitrit Y."/>
            <person name="Stielow J.B."/>
            <person name="Szollosi G."/>
            <person name="Zifcakova L."/>
            <person name="Stursova M."/>
            <person name="Spatafora J.W."/>
            <person name="Tedersoo L."/>
            <person name="Vaario L.M."/>
            <person name="Yamada A."/>
            <person name="Yan M."/>
            <person name="Wang P."/>
            <person name="Xu J."/>
            <person name="Bruns T."/>
            <person name="Baldrian P."/>
            <person name="Vilgalys R."/>
            <person name="Dunand C."/>
            <person name="Henrissat B."/>
            <person name="Grigoriev I.V."/>
            <person name="Hibbett D."/>
            <person name="Nagy L.G."/>
            <person name="Martin F.M."/>
        </authorList>
    </citation>
    <scope>NUCLEOTIDE SEQUENCE</scope>
    <source>
        <strain evidence="13">UH-Tt-Lm1</strain>
    </source>
</reference>
<protein>
    <recommendedName>
        <fullName evidence="1">non-specific serine/threonine protein kinase</fullName>
        <ecNumber evidence="1">2.7.11.1</ecNumber>
    </recommendedName>
</protein>
<dbReference type="EC" id="2.7.11.1" evidence="1"/>
<keyword evidence="4 10" id="KW-0547">Nucleotide-binding</keyword>
<keyword evidence="5 13" id="KW-0418">Kinase</keyword>
<dbReference type="GO" id="GO:0005634">
    <property type="term" value="C:nucleus"/>
    <property type="evidence" value="ECO:0007669"/>
    <property type="project" value="TreeGrafter"/>
</dbReference>
<dbReference type="PANTHER" id="PTHR11042:SF138">
    <property type="entry name" value="SERINE_THREONINE-PROTEIN KINASE IKS1-RELATED"/>
    <property type="match status" value="1"/>
</dbReference>
<feature type="domain" description="Protein kinase" evidence="12">
    <location>
        <begin position="131"/>
        <end position="489"/>
    </location>
</feature>
<dbReference type="Gene3D" id="1.10.510.10">
    <property type="entry name" value="Transferase(Phosphotransferase) domain 1"/>
    <property type="match status" value="1"/>
</dbReference>
<dbReference type="EMBL" id="WIUZ02000004">
    <property type="protein sequence ID" value="KAF9787814.1"/>
    <property type="molecule type" value="Genomic_DNA"/>
</dbReference>
<dbReference type="GO" id="GO:0004674">
    <property type="term" value="F:protein serine/threonine kinase activity"/>
    <property type="evidence" value="ECO:0007669"/>
    <property type="project" value="UniProtKB-KW"/>
</dbReference>
<dbReference type="Proteomes" id="UP000736335">
    <property type="component" value="Unassembled WGS sequence"/>
</dbReference>
<keyword evidence="3" id="KW-0808">Transferase</keyword>
<reference evidence="13" key="2">
    <citation type="submission" date="2020-11" db="EMBL/GenBank/DDBJ databases">
        <authorList>
            <consortium name="DOE Joint Genome Institute"/>
            <person name="Kuo A."/>
            <person name="Miyauchi S."/>
            <person name="Kiss E."/>
            <person name="Drula E."/>
            <person name="Kohler A."/>
            <person name="Sanchez-Garcia M."/>
            <person name="Andreopoulos B."/>
            <person name="Barry K.W."/>
            <person name="Bonito G."/>
            <person name="Buee M."/>
            <person name="Carver A."/>
            <person name="Chen C."/>
            <person name="Cichocki N."/>
            <person name="Clum A."/>
            <person name="Culley D."/>
            <person name="Crous P.W."/>
            <person name="Fauchery L."/>
            <person name="Girlanda M."/>
            <person name="Hayes R."/>
            <person name="Keri Z."/>
            <person name="Labutti K."/>
            <person name="Lipzen A."/>
            <person name="Lombard V."/>
            <person name="Magnuson J."/>
            <person name="Maillard F."/>
            <person name="Morin E."/>
            <person name="Murat C."/>
            <person name="Nolan M."/>
            <person name="Ohm R."/>
            <person name="Pangilinan J."/>
            <person name="Pereira M."/>
            <person name="Perotto S."/>
            <person name="Peter M."/>
            <person name="Riley R."/>
            <person name="Sitrit Y."/>
            <person name="Stielow B."/>
            <person name="Szollosi G."/>
            <person name="Zifcakova L."/>
            <person name="Stursova M."/>
            <person name="Spatafora J.W."/>
            <person name="Tedersoo L."/>
            <person name="Vaario L.-M."/>
            <person name="Yamada A."/>
            <person name="Yan M."/>
            <person name="Wang P."/>
            <person name="Xu J."/>
            <person name="Bruns T."/>
            <person name="Baldrian P."/>
            <person name="Vilgalys R."/>
            <person name="Henrissat B."/>
            <person name="Grigoriev I.V."/>
            <person name="Hibbett D."/>
            <person name="Nagy L.G."/>
            <person name="Martin F.M."/>
        </authorList>
    </citation>
    <scope>NUCLEOTIDE SEQUENCE</scope>
    <source>
        <strain evidence="13">UH-Tt-Lm1</strain>
    </source>
</reference>
<dbReference type="SUPFAM" id="SSF56112">
    <property type="entry name" value="Protein kinase-like (PK-like)"/>
    <property type="match status" value="1"/>
</dbReference>
<evidence type="ECO:0000256" key="1">
    <source>
        <dbReference type="ARBA" id="ARBA00012513"/>
    </source>
</evidence>
<evidence type="ECO:0000256" key="8">
    <source>
        <dbReference type="ARBA" id="ARBA00047899"/>
    </source>
</evidence>
<dbReference type="AlphaFoldDB" id="A0A9P6HIG8"/>